<dbReference type="PANTHER" id="PTHR24286">
    <property type="entry name" value="CYTOCHROME P450 26"/>
    <property type="match status" value="1"/>
</dbReference>
<evidence type="ECO:0008006" key="11">
    <source>
        <dbReference type="Google" id="ProtNLM"/>
    </source>
</evidence>
<dbReference type="GO" id="GO:0016705">
    <property type="term" value="F:oxidoreductase activity, acting on paired donors, with incorporation or reduction of molecular oxygen"/>
    <property type="evidence" value="ECO:0007669"/>
    <property type="project" value="InterPro"/>
</dbReference>
<dbReference type="GO" id="GO:0016125">
    <property type="term" value="P:sterol metabolic process"/>
    <property type="evidence" value="ECO:0007669"/>
    <property type="project" value="TreeGrafter"/>
</dbReference>
<sequence length="357" mass="40756">MDIFSTCALYLAILYLSLSLIYFVRQQNSRIGTNPHPPGKTGWPIIGETLAFVMASRSDTPERFITDRMIAYSPDIFLTSLLGENLAVFCGASGNRFLFSGEDKYGTSWWPRSMKKALLFPEALENSSKDESTKMRSFLPVFLKPEALQHYIPIMDSMARKQTGPLTRKSGLSPPRRKQVEIARNKGPDELLNWEDIQKMRYSWMAACEAMRLAPPAQGAFRETIKDFTYSGFTIPKGWKVVHSTREDPKYFSDPEKFDPSRFDGIGPAPYTFIPFGGGPRMCPGKEYARLEILVFMHNVVTKFRWKKVIPDEKITYNPSPVPVRGLPIRLEPSHKPRQHVFSSILHARTDMITIYI</sequence>
<proteinExistence type="inferred from homology"/>
<keyword evidence="6 7" id="KW-0408">Iron</keyword>
<dbReference type="Gene3D" id="1.10.630.10">
    <property type="entry name" value="Cytochrome P450"/>
    <property type="match status" value="2"/>
</dbReference>
<comment type="cofactor">
    <cofactor evidence="7">
        <name>heme</name>
        <dbReference type="ChEBI" id="CHEBI:30413"/>
    </cofactor>
</comment>
<keyword evidence="3" id="KW-0812">Transmembrane</keyword>
<organism evidence="9 10">
    <name type="scientific">Punica granatum</name>
    <name type="common">Pomegranate</name>
    <dbReference type="NCBI Taxonomy" id="22663"/>
    <lineage>
        <taxon>Eukaryota</taxon>
        <taxon>Viridiplantae</taxon>
        <taxon>Streptophyta</taxon>
        <taxon>Embryophyta</taxon>
        <taxon>Tracheophyta</taxon>
        <taxon>Spermatophyta</taxon>
        <taxon>Magnoliopsida</taxon>
        <taxon>eudicotyledons</taxon>
        <taxon>Gunneridae</taxon>
        <taxon>Pentapetalae</taxon>
        <taxon>rosids</taxon>
        <taxon>malvids</taxon>
        <taxon>Myrtales</taxon>
        <taxon>Lythraceae</taxon>
        <taxon>Punica</taxon>
    </lineage>
</organism>
<evidence type="ECO:0000313" key="10">
    <source>
        <dbReference type="Proteomes" id="UP000197138"/>
    </source>
</evidence>
<dbReference type="Proteomes" id="UP000197138">
    <property type="component" value="Unassembled WGS sequence"/>
</dbReference>
<dbReference type="InterPro" id="IPR001128">
    <property type="entry name" value="Cyt_P450"/>
</dbReference>
<accession>A0A218W093</accession>
<evidence type="ECO:0000256" key="1">
    <source>
        <dbReference type="ARBA" id="ARBA00004167"/>
    </source>
</evidence>
<dbReference type="GO" id="GO:0016020">
    <property type="term" value="C:membrane"/>
    <property type="evidence" value="ECO:0007669"/>
    <property type="project" value="UniProtKB-SubCell"/>
</dbReference>
<evidence type="ECO:0000313" key="9">
    <source>
        <dbReference type="EMBL" id="OWM65720.1"/>
    </source>
</evidence>
<evidence type="ECO:0000256" key="7">
    <source>
        <dbReference type="PIRSR" id="PIRSR602401-1"/>
    </source>
</evidence>
<dbReference type="PRINTS" id="PR00463">
    <property type="entry name" value="EP450I"/>
</dbReference>
<name>A0A218W093_PUNGR</name>
<comment type="subcellular location">
    <subcellularLocation>
        <location evidence="1">Membrane</location>
        <topology evidence="1">Single-pass membrane protein</topology>
    </subcellularLocation>
</comment>
<dbReference type="AlphaFoldDB" id="A0A218W093"/>
<dbReference type="PROSITE" id="PS00086">
    <property type="entry name" value="CYTOCHROME_P450"/>
    <property type="match status" value="1"/>
</dbReference>
<evidence type="ECO:0000256" key="2">
    <source>
        <dbReference type="ARBA" id="ARBA00010617"/>
    </source>
</evidence>
<dbReference type="EMBL" id="MTKT01005556">
    <property type="protein sequence ID" value="OWM65720.1"/>
    <property type="molecule type" value="Genomic_DNA"/>
</dbReference>
<keyword evidence="4 7" id="KW-0479">Metal-binding</keyword>
<evidence type="ECO:0000256" key="5">
    <source>
        <dbReference type="ARBA" id="ARBA00022989"/>
    </source>
</evidence>
<dbReference type="SUPFAM" id="SSF48264">
    <property type="entry name" value="Cytochrome P450"/>
    <property type="match status" value="1"/>
</dbReference>
<dbReference type="Pfam" id="PF00067">
    <property type="entry name" value="p450"/>
    <property type="match status" value="1"/>
</dbReference>
<comment type="similarity">
    <text evidence="2 8">Belongs to the cytochrome P450 family.</text>
</comment>
<gene>
    <name evidence="9" type="ORF">CDL15_Pgr015144</name>
</gene>
<reference evidence="10" key="1">
    <citation type="journal article" date="2017" name="Plant J.">
        <title>The pomegranate (Punica granatum L.) genome and the genomics of punicalagin biosynthesis.</title>
        <authorList>
            <person name="Qin G."/>
            <person name="Xu C."/>
            <person name="Ming R."/>
            <person name="Tang H."/>
            <person name="Guyot R."/>
            <person name="Kramer E.M."/>
            <person name="Hu Y."/>
            <person name="Yi X."/>
            <person name="Qi Y."/>
            <person name="Xu X."/>
            <person name="Gao Z."/>
            <person name="Pan H."/>
            <person name="Jian J."/>
            <person name="Tian Y."/>
            <person name="Yue Z."/>
            <person name="Xu Y."/>
        </authorList>
    </citation>
    <scope>NUCLEOTIDE SEQUENCE [LARGE SCALE GENOMIC DNA]</scope>
    <source>
        <strain evidence="10">cv. Dabenzi</strain>
    </source>
</reference>
<keyword evidence="8" id="KW-0503">Monooxygenase</keyword>
<comment type="caution">
    <text evidence="9">The sequence shown here is derived from an EMBL/GenBank/DDBJ whole genome shotgun (WGS) entry which is preliminary data.</text>
</comment>
<dbReference type="InterPro" id="IPR002401">
    <property type="entry name" value="Cyt_P450_E_grp-I"/>
</dbReference>
<keyword evidence="5" id="KW-0472">Membrane</keyword>
<dbReference type="GO" id="GO:0005506">
    <property type="term" value="F:iron ion binding"/>
    <property type="evidence" value="ECO:0007669"/>
    <property type="project" value="InterPro"/>
</dbReference>
<evidence type="ECO:0000256" key="4">
    <source>
        <dbReference type="ARBA" id="ARBA00022723"/>
    </source>
</evidence>
<protein>
    <recommendedName>
        <fullName evidence="11">Beta-amyrin 28-monooxygenase-like</fullName>
    </recommendedName>
</protein>
<keyword evidence="8" id="KW-0560">Oxidoreductase</keyword>
<dbReference type="InterPro" id="IPR036396">
    <property type="entry name" value="Cyt_P450_sf"/>
</dbReference>
<evidence type="ECO:0000256" key="8">
    <source>
        <dbReference type="RuleBase" id="RU000461"/>
    </source>
</evidence>
<dbReference type="GO" id="GO:0020037">
    <property type="term" value="F:heme binding"/>
    <property type="evidence" value="ECO:0007669"/>
    <property type="project" value="InterPro"/>
</dbReference>
<keyword evidence="7 8" id="KW-0349">Heme</keyword>
<feature type="binding site" description="axial binding residue" evidence="7">
    <location>
        <position position="283"/>
    </location>
    <ligand>
        <name>heme</name>
        <dbReference type="ChEBI" id="CHEBI:30413"/>
    </ligand>
    <ligandPart>
        <name>Fe</name>
        <dbReference type="ChEBI" id="CHEBI:18248"/>
    </ligandPart>
</feature>
<dbReference type="PANTHER" id="PTHR24286:SF53">
    <property type="entry name" value="BETA-AMYRIN 28-OXIDASE-LIKE"/>
    <property type="match status" value="1"/>
</dbReference>
<evidence type="ECO:0000256" key="3">
    <source>
        <dbReference type="ARBA" id="ARBA00022692"/>
    </source>
</evidence>
<dbReference type="InterPro" id="IPR017972">
    <property type="entry name" value="Cyt_P450_CS"/>
</dbReference>
<keyword evidence="5" id="KW-1133">Transmembrane helix</keyword>
<dbReference type="GO" id="GO:0004497">
    <property type="term" value="F:monooxygenase activity"/>
    <property type="evidence" value="ECO:0007669"/>
    <property type="project" value="UniProtKB-KW"/>
</dbReference>
<evidence type="ECO:0000256" key="6">
    <source>
        <dbReference type="ARBA" id="ARBA00023004"/>
    </source>
</evidence>